<dbReference type="EMBL" id="AP025593">
    <property type="protein sequence ID" value="BDG16342.1"/>
    <property type="molecule type" value="Genomic_DNA"/>
</dbReference>
<keyword evidence="7 9" id="KW-0472">Membrane</keyword>
<evidence type="ECO:0000256" key="8">
    <source>
        <dbReference type="ARBA" id="ARBA00037998"/>
    </source>
</evidence>
<evidence type="ECO:0000313" key="12">
    <source>
        <dbReference type="Proteomes" id="UP000182993"/>
    </source>
</evidence>
<feature type="transmembrane region" description="Helical" evidence="9">
    <location>
        <begin position="65"/>
        <end position="88"/>
    </location>
</feature>
<dbReference type="PANTHER" id="PTHR11795">
    <property type="entry name" value="BRANCHED-CHAIN AMINO ACID TRANSPORT SYSTEM PERMEASE PROTEIN LIVH"/>
    <property type="match status" value="1"/>
</dbReference>
<evidence type="ECO:0000256" key="7">
    <source>
        <dbReference type="ARBA" id="ARBA00023136"/>
    </source>
</evidence>
<dbReference type="KEGG" id="tbc:A0O31_00084"/>
<dbReference type="InterPro" id="IPR052157">
    <property type="entry name" value="BCAA_transport_permease"/>
</dbReference>
<dbReference type="EMBL" id="CP016312">
    <property type="protein sequence ID" value="APD08315.1"/>
    <property type="molecule type" value="Genomic_DNA"/>
</dbReference>
<evidence type="ECO:0000313" key="10">
    <source>
        <dbReference type="EMBL" id="APD08315.1"/>
    </source>
</evidence>
<evidence type="ECO:0000256" key="1">
    <source>
        <dbReference type="ARBA" id="ARBA00004651"/>
    </source>
</evidence>
<dbReference type="PANTHER" id="PTHR11795:SF445">
    <property type="entry name" value="AMINO ACID ABC TRANSPORTER PERMEASE PROTEIN"/>
    <property type="match status" value="1"/>
</dbReference>
<reference evidence="10" key="2">
    <citation type="journal article" date="2017" name="Stand. Genomic Sci.">
        <title>Complete genome sequence of Thermus brockianus GE-1 reveals key enzymes of xylan/xylose metabolism.</title>
        <authorList>
            <person name="Schaefers C."/>
            <person name="Blank S."/>
            <person name="Wiebusch S."/>
            <person name="Elleuche S."/>
            <person name="Antranikian G."/>
        </authorList>
    </citation>
    <scope>NUCLEOTIDE SEQUENCE</scope>
    <source>
        <strain evidence="10">GE-1</strain>
    </source>
</reference>
<evidence type="ECO:0000256" key="2">
    <source>
        <dbReference type="ARBA" id="ARBA00022448"/>
    </source>
</evidence>
<name>A0A1J0LRF9_THEBO</name>
<proteinExistence type="inferred from homology"/>
<feature type="transmembrane region" description="Helical" evidence="9">
    <location>
        <begin position="33"/>
        <end position="53"/>
    </location>
</feature>
<dbReference type="InterPro" id="IPR001851">
    <property type="entry name" value="ABC_transp_permease"/>
</dbReference>
<dbReference type="OrthoDB" id="9807115at2"/>
<dbReference type="Proteomes" id="UP000831120">
    <property type="component" value="Chromosome"/>
</dbReference>
<evidence type="ECO:0000256" key="4">
    <source>
        <dbReference type="ARBA" id="ARBA00022692"/>
    </source>
</evidence>
<evidence type="ECO:0000256" key="5">
    <source>
        <dbReference type="ARBA" id="ARBA00022970"/>
    </source>
</evidence>
<keyword evidence="2" id="KW-0813">Transport</keyword>
<evidence type="ECO:0000256" key="3">
    <source>
        <dbReference type="ARBA" id="ARBA00022475"/>
    </source>
</evidence>
<accession>A0A1J0LRF9</accession>
<dbReference type="GO" id="GO:0022857">
    <property type="term" value="F:transmembrane transporter activity"/>
    <property type="evidence" value="ECO:0007669"/>
    <property type="project" value="InterPro"/>
</dbReference>
<reference evidence="11 13" key="3">
    <citation type="journal article" date="2022" name="Microbiol. Resour. Announc.">
        <title>Complete Genome Sequences of Thermus Strains Isolated from Senami Hot Spring in Japan.</title>
        <authorList>
            <person name="Miyazaki K."/>
        </authorList>
    </citation>
    <scope>NUCLEOTIDE SEQUENCE [LARGE SCALE GENOMIC DNA]</scope>
    <source>
        <strain evidence="11 13">SNM4-1</strain>
    </source>
</reference>
<comment type="similarity">
    <text evidence="8">Belongs to the binding-protein-dependent transport system permease family. LivHM subfamily.</text>
</comment>
<dbReference type="CDD" id="cd06582">
    <property type="entry name" value="TM_PBP1_LivH_like"/>
    <property type="match status" value="1"/>
</dbReference>
<feature type="transmembrane region" description="Helical" evidence="9">
    <location>
        <begin position="100"/>
        <end position="122"/>
    </location>
</feature>
<feature type="transmembrane region" description="Helical" evidence="9">
    <location>
        <begin position="142"/>
        <end position="163"/>
    </location>
</feature>
<keyword evidence="6 9" id="KW-1133">Transmembrane helix</keyword>
<dbReference type="GO" id="GO:0006865">
    <property type="term" value="P:amino acid transport"/>
    <property type="evidence" value="ECO:0007669"/>
    <property type="project" value="UniProtKB-KW"/>
</dbReference>
<evidence type="ECO:0000256" key="9">
    <source>
        <dbReference type="SAM" id="Phobius"/>
    </source>
</evidence>
<evidence type="ECO:0000313" key="11">
    <source>
        <dbReference type="EMBL" id="BDG16342.1"/>
    </source>
</evidence>
<protein>
    <submittedName>
        <fullName evidence="10">Branched-chain amino acid ABC transporter permease</fullName>
    </submittedName>
</protein>
<feature type="transmembrane region" description="Helical" evidence="9">
    <location>
        <begin position="192"/>
        <end position="217"/>
    </location>
</feature>
<comment type="subcellular location">
    <subcellularLocation>
        <location evidence="1">Cell membrane</location>
        <topology evidence="1">Multi-pass membrane protein</topology>
    </subcellularLocation>
</comment>
<keyword evidence="4 9" id="KW-0812">Transmembrane</keyword>
<dbReference type="Pfam" id="PF02653">
    <property type="entry name" value="BPD_transp_2"/>
    <property type="match status" value="1"/>
</dbReference>
<evidence type="ECO:0000256" key="6">
    <source>
        <dbReference type="ARBA" id="ARBA00022989"/>
    </source>
</evidence>
<sequence>MVLLEALITGGIAGGVYGLLALGLSLQYGVARILNLAYGEAVILAGIATFLLYQGLGLSPLVSLAVLPPLSFLLHLLFHRILFLPLVGRTLALDGTTEGRIILLTFGVSFLVQGLLAAEGGGRIFSYSYLSQGVALGPSAVALNRLLACFLGLALIGLTHLFLRRTRMGMAIRALSREPEEVLLVGVPAARLAGYLFALGGGVAAAAGVLFSMFLALTPAMGPEFTLKALVVVVLGGLQGTAGVLVGGLVLGVAEALVTRLVSPGLSLAAVYGLFVLGVLYLRGQRETVRQ</sequence>
<dbReference type="RefSeq" id="WP_071676199.1">
    <property type="nucleotide sequence ID" value="NZ_AP025593.1"/>
</dbReference>
<feature type="transmembrane region" description="Helical" evidence="9">
    <location>
        <begin position="261"/>
        <end position="282"/>
    </location>
</feature>
<organism evidence="10 12">
    <name type="scientific">Thermus brockianus</name>
    <dbReference type="NCBI Taxonomy" id="56956"/>
    <lineage>
        <taxon>Bacteria</taxon>
        <taxon>Thermotogati</taxon>
        <taxon>Deinococcota</taxon>
        <taxon>Deinococci</taxon>
        <taxon>Thermales</taxon>
        <taxon>Thermaceae</taxon>
        <taxon>Thermus</taxon>
    </lineage>
</organism>
<keyword evidence="13" id="KW-1185">Reference proteome</keyword>
<keyword evidence="5" id="KW-0029">Amino-acid transport</keyword>
<feature type="transmembrane region" description="Helical" evidence="9">
    <location>
        <begin position="229"/>
        <end position="254"/>
    </location>
</feature>
<gene>
    <name evidence="10" type="ORF">A0O31_00084</name>
    <name evidence="11" type="ORF">TbrSNM41_10760</name>
</gene>
<reference evidence="12" key="1">
    <citation type="submission" date="2016-06" db="EMBL/GenBank/DDBJ databases">
        <title>Whole genome sequencing of Thermus brockianus strain GE-1.</title>
        <authorList>
            <person name="Schaefers C."/>
            <person name="Blank S."/>
            <person name="Wiebusch S."/>
            <person name="Elleuche S."/>
            <person name="Antranikian G."/>
        </authorList>
    </citation>
    <scope>NUCLEOTIDE SEQUENCE [LARGE SCALE GENOMIC DNA]</scope>
    <source>
        <strain evidence="12">GE-1</strain>
    </source>
</reference>
<dbReference type="GO" id="GO:0005886">
    <property type="term" value="C:plasma membrane"/>
    <property type="evidence" value="ECO:0007669"/>
    <property type="project" value="UniProtKB-SubCell"/>
</dbReference>
<keyword evidence="3" id="KW-1003">Cell membrane</keyword>
<dbReference type="AlphaFoldDB" id="A0A1J0LRF9"/>
<feature type="transmembrane region" description="Helical" evidence="9">
    <location>
        <begin position="6"/>
        <end position="26"/>
    </location>
</feature>
<dbReference type="STRING" id="56956.A0O31_00084"/>
<evidence type="ECO:0000313" key="13">
    <source>
        <dbReference type="Proteomes" id="UP000831120"/>
    </source>
</evidence>
<dbReference type="Proteomes" id="UP000182993">
    <property type="component" value="Chromosome"/>
</dbReference>